<dbReference type="OrthoDB" id="9995375at2759"/>
<name>A0A4C1ZQ47_EUMVA</name>
<evidence type="ECO:0000259" key="1">
    <source>
        <dbReference type="Pfam" id="PF01443"/>
    </source>
</evidence>
<protein>
    <recommendedName>
        <fullName evidence="1">(+)RNA virus helicase C-terminal domain-containing protein</fullName>
    </recommendedName>
</protein>
<dbReference type="GO" id="GO:0005524">
    <property type="term" value="F:ATP binding"/>
    <property type="evidence" value="ECO:0007669"/>
    <property type="project" value="InterPro"/>
</dbReference>
<dbReference type="InterPro" id="IPR027351">
    <property type="entry name" value="(+)RNA_virus_helicase_core_dom"/>
</dbReference>
<dbReference type="Pfam" id="PF01443">
    <property type="entry name" value="Viral_helicase1"/>
    <property type="match status" value="1"/>
</dbReference>
<gene>
    <name evidence="2" type="ORF">EVAR_64221_1</name>
</gene>
<proteinExistence type="predicted"/>
<evidence type="ECO:0000313" key="3">
    <source>
        <dbReference type="Proteomes" id="UP000299102"/>
    </source>
</evidence>
<dbReference type="EMBL" id="BGZK01002037">
    <property type="protein sequence ID" value="GBP89848.1"/>
    <property type="molecule type" value="Genomic_DNA"/>
</dbReference>
<feature type="domain" description="(+)RNA virus helicase C-terminal" evidence="1">
    <location>
        <begin position="8"/>
        <end position="167"/>
    </location>
</feature>
<comment type="caution">
    <text evidence="2">The sequence shown here is derived from an EMBL/GenBank/DDBJ whole genome shotgun (WGS) entry which is preliminary data.</text>
</comment>
<reference evidence="2 3" key="1">
    <citation type="journal article" date="2019" name="Commun. Biol.">
        <title>The bagworm genome reveals a unique fibroin gene that provides high tensile strength.</title>
        <authorList>
            <person name="Kono N."/>
            <person name="Nakamura H."/>
            <person name="Ohtoshi R."/>
            <person name="Tomita M."/>
            <person name="Numata K."/>
            <person name="Arakawa K."/>
        </authorList>
    </citation>
    <scope>NUCLEOTIDE SEQUENCE [LARGE SCALE GENOMIC DNA]</scope>
</reference>
<dbReference type="Gene3D" id="3.40.50.300">
    <property type="entry name" value="P-loop containing nucleotide triphosphate hydrolases"/>
    <property type="match status" value="1"/>
</dbReference>
<dbReference type="InterPro" id="IPR027417">
    <property type="entry name" value="P-loop_NTPase"/>
</dbReference>
<organism evidence="2 3">
    <name type="scientific">Eumeta variegata</name>
    <name type="common">Bagworm moth</name>
    <name type="synonym">Eumeta japonica</name>
    <dbReference type="NCBI Taxonomy" id="151549"/>
    <lineage>
        <taxon>Eukaryota</taxon>
        <taxon>Metazoa</taxon>
        <taxon>Ecdysozoa</taxon>
        <taxon>Arthropoda</taxon>
        <taxon>Hexapoda</taxon>
        <taxon>Insecta</taxon>
        <taxon>Pterygota</taxon>
        <taxon>Neoptera</taxon>
        <taxon>Endopterygota</taxon>
        <taxon>Lepidoptera</taxon>
        <taxon>Glossata</taxon>
        <taxon>Ditrysia</taxon>
        <taxon>Tineoidea</taxon>
        <taxon>Psychidae</taxon>
        <taxon>Oiketicinae</taxon>
        <taxon>Eumeta</taxon>
    </lineage>
</organism>
<evidence type="ECO:0000313" key="2">
    <source>
        <dbReference type="EMBL" id="GBP89848.1"/>
    </source>
</evidence>
<sequence>MATWLTGAKEILLIDDVNQFSLIDSLNFFEMQYIRRNLVTTVTKELLLTYRNPMDVALTLNEVYSGVYSSKIWVQSLRLETYSDANIPKDLPNIFYLTYTQVEKESLIIQTFGKGKGTRVLTIDEAQGLTSEGTLIMRIAAKNKLHDHVSHAVVAMTRHTVSSAYYTDDDEDAIGRCIRRAVAASENKIKGNNAKMAIRIFTIFKSKYKK</sequence>
<dbReference type="AlphaFoldDB" id="A0A4C1ZQ47"/>
<keyword evidence="3" id="KW-1185">Reference proteome</keyword>
<dbReference type="Proteomes" id="UP000299102">
    <property type="component" value="Unassembled WGS sequence"/>
</dbReference>
<accession>A0A4C1ZQ47</accession>